<dbReference type="SUPFAM" id="SSF53300">
    <property type="entry name" value="vWA-like"/>
    <property type="match status" value="1"/>
</dbReference>
<dbReference type="InterPro" id="IPR002035">
    <property type="entry name" value="VWF_A"/>
</dbReference>
<feature type="domain" description="VWFA" evidence="1">
    <location>
        <begin position="35"/>
        <end position="219"/>
    </location>
</feature>
<name>A0ABT5VS59_9BACT</name>
<dbReference type="InterPro" id="IPR036465">
    <property type="entry name" value="vWFA_dom_sf"/>
</dbReference>
<accession>A0ABT5VS59</accession>
<evidence type="ECO:0000313" key="2">
    <source>
        <dbReference type="EMBL" id="MDE5418127.1"/>
    </source>
</evidence>
<dbReference type="PROSITE" id="PS50234">
    <property type="entry name" value="VWFA"/>
    <property type="match status" value="1"/>
</dbReference>
<organism evidence="2 3">
    <name type="scientific">Paralabilibaculum antarcticum</name>
    <dbReference type="NCBI Taxonomy" id="2912572"/>
    <lineage>
        <taxon>Bacteria</taxon>
        <taxon>Pseudomonadati</taxon>
        <taxon>Bacteroidota</taxon>
        <taxon>Bacteroidia</taxon>
        <taxon>Marinilabiliales</taxon>
        <taxon>Marinifilaceae</taxon>
        <taxon>Paralabilibaculum</taxon>
    </lineage>
</organism>
<dbReference type="EMBL" id="JAKJSC010000001">
    <property type="protein sequence ID" value="MDE5418127.1"/>
    <property type="molecule type" value="Genomic_DNA"/>
</dbReference>
<keyword evidence="3" id="KW-1185">Reference proteome</keyword>
<dbReference type="Gene3D" id="3.40.50.410">
    <property type="entry name" value="von Willebrand factor, type A domain"/>
    <property type="match status" value="2"/>
</dbReference>
<gene>
    <name evidence="2" type="ORF">L3049_08905</name>
</gene>
<evidence type="ECO:0000259" key="1">
    <source>
        <dbReference type="PROSITE" id="PS50234"/>
    </source>
</evidence>
<protein>
    <submittedName>
        <fullName evidence="2">VWA domain-containing protein</fullName>
    </submittedName>
</protein>
<reference evidence="2 3" key="1">
    <citation type="submission" date="2022-01" db="EMBL/GenBank/DDBJ databases">
        <title>Labilibaculum sp. nov, a marine bacterium isolated from Antarctica.</title>
        <authorList>
            <person name="Dai W."/>
        </authorList>
    </citation>
    <scope>NUCLEOTIDE SEQUENCE [LARGE SCALE GENOMIC DNA]</scope>
    <source>
        <strain evidence="2 3">DW002</strain>
    </source>
</reference>
<dbReference type="RefSeq" id="WP_275109460.1">
    <property type="nucleotide sequence ID" value="NZ_JAKJSC010000001.1"/>
</dbReference>
<dbReference type="Pfam" id="PF00092">
    <property type="entry name" value="VWA"/>
    <property type="match status" value="1"/>
</dbReference>
<dbReference type="SMART" id="SM00327">
    <property type="entry name" value="VWA"/>
    <property type="match status" value="1"/>
</dbReference>
<sequence length="459" mass="51582">MKFYLKFILIGLIGLLCTKQNYAQHRSPQKQEKTRILFIFDASQSMNGYWEESKKINIARKFLIRMIDSLETQQNVEMALRVYGHQSVVPPQDCSDTRLEVPFKAGNAGEIRQTLRYITPKGTTPIAHSLELAAKDFPEINNQTRNVIILITDGVEACDGDPCAVSLGLQKKGIFLKPFIIGIGLDVNFKNSFECIGNYLEVKKEEKFGGTLEYVISQVLNKTSAQINLIDANGSPTESDVPMTFYNTTSGKVRYQFMHTMNAKGNPDTLYLDPLLTYNITIHTIPELHRDSVIINGGKHTAIGFDAAQGMLKISSPRTTLYKNLQILIKKNQKTINIQTPNQVGKYLCGKYNLEILTLPRISIPNVEINQSKTTSIAIPQPGLATIFKPTVGPCTLFVQKDDKLEWVYNIPEKNIRETLTLQPGTYHLIFRNKNAYLSQSSRKASFVITSGKSIPVRL</sequence>
<evidence type="ECO:0000313" key="3">
    <source>
        <dbReference type="Proteomes" id="UP001528920"/>
    </source>
</evidence>
<proteinExistence type="predicted"/>
<comment type="caution">
    <text evidence="2">The sequence shown here is derived from an EMBL/GenBank/DDBJ whole genome shotgun (WGS) entry which is preliminary data.</text>
</comment>
<dbReference type="Proteomes" id="UP001528920">
    <property type="component" value="Unassembled WGS sequence"/>
</dbReference>